<accession>A0A166BYX1</accession>
<dbReference type="Proteomes" id="UP000076532">
    <property type="component" value="Unassembled WGS sequence"/>
</dbReference>
<feature type="region of interest" description="Disordered" evidence="1">
    <location>
        <begin position="1"/>
        <end position="34"/>
    </location>
</feature>
<gene>
    <name evidence="2" type="ORF">FIBSPDRAFT_897625</name>
</gene>
<evidence type="ECO:0000313" key="3">
    <source>
        <dbReference type="Proteomes" id="UP000076532"/>
    </source>
</evidence>
<reference evidence="2 3" key="1">
    <citation type="journal article" date="2016" name="Mol. Biol. Evol.">
        <title>Comparative Genomics of Early-Diverging Mushroom-Forming Fungi Provides Insights into the Origins of Lignocellulose Decay Capabilities.</title>
        <authorList>
            <person name="Nagy L.G."/>
            <person name="Riley R."/>
            <person name="Tritt A."/>
            <person name="Adam C."/>
            <person name="Daum C."/>
            <person name="Floudas D."/>
            <person name="Sun H."/>
            <person name="Yadav J.S."/>
            <person name="Pangilinan J."/>
            <person name="Larsson K.H."/>
            <person name="Matsuura K."/>
            <person name="Barry K."/>
            <person name="Labutti K."/>
            <person name="Kuo R."/>
            <person name="Ohm R.A."/>
            <person name="Bhattacharya S.S."/>
            <person name="Shirouzu T."/>
            <person name="Yoshinaga Y."/>
            <person name="Martin F.M."/>
            <person name="Grigoriev I.V."/>
            <person name="Hibbett D.S."/>
        </authorList>
    </citation>
    <scope>NUCLEOTIDE SEQUENCE [LARGE SCALE GENOMIC DNA]</scope>
    <source>
        <strain evidence="2 3">CBS 109695</strain>
    </source>
</reference>
<proteinExistence type="predicted"/>
<evidence type="ECO:0000313" key="2">
    <source>
        <dbReference type="EMBL" id="KZP13118.1"/>
    </source>
</evidence>
<name>A0A166BYX1_9AGAM</name>
<dbReference type="AlphaFoldDB" id="A0A166BYX1"/>
<sequence length="132" mass="14652">MSTTDVAARHEGRTAAGSILRRTSRKGIRGGTRMTGGTCKCRRGKSSSLACYRSTGGFLRRTSRKGIKEEHVSVDAGRARRWPATVAPEVYYAERRVKAFKEERVSVDAGRARCWPATVAPEAFYAERRVKT</sequence>
<protein>
    <submittedName>
        <fullName evidence="2">Uncharacterized protein</fullName>
    </submittedName>
</protein>
<dbReference type="EMBL" id="KV417637">
    <property type="protein sequence ID" value="KZP13118.1"/>
    <property type="molecule type" value="Genomic_DNA"/>
</dbReference>
<organism evidence="2 3">
    <name type="scientific">Athelia psychrophila</name>
    <dbReference type="NCBI Taxonomy" id="1759441"/>
    <lineage>
        <taxon>Eukaryota</taxon>
        <taxon>Fungi</taxon>
        <taxon>Dikarya</taxon>
        <taxon>Basidiomycota</taxon>
        <taxon>Agaricomycotina</taxon>
        <taxon>Agaricomycetes</taxon>
        <taxon>Agaricomycetidae</taxon>
        <taxon>Atheliales</taxon>
        <taxon>Atheliaceae</taxon>
        <taxon>Athelia</taxon>
    </lineage>
</organism>
<evidence type="ECO:0000256" key="1">
    <source>
        <dbReference type="SAM" id="MobiDB-lite"/>
    </source>
</evidence>
<keyword evidence="3" id="KW-1185">Reference proteome</keyword>